<feature type="transmembrane region" description="Helical" evidence="1">
    <location>
        <begin position="191"/>
        <end position="212"/>
    </location>
</feature>
<reference evidence="2 3" key="1">
    <citation type="submission" date="2017-12" db="EMBL/GenBank/DDBJ databases">
        <title>Phylogenetic diversity of female urinary microbiome.</title>
        <authorList>
            <person name="Thomas-White K."/>
            <person name="Wolfe A.J."/>
        </authorList>
    </citation>
    <scope>NUCLEOTIDE SEQUENCE [LARGE SCALE GENOMIC DNA]</scope>
    <source>
        <strain evidence="2 3">UMB0119</strain>
    </source>
</reference>
<protein>
    <submittedName>
        <fullName evidence="2">Uncharacterized protein</fullName>
    </submittedName>
</protein>
<dbReference type="Proteomes" id="UP000234335">
    <property type="component" value="Unassembled WGS sequence"/>
</dbReference>
<gene>
    <name evidence="2" type="ORF">CYJ34_08690</name>
</gene>
<dbReference type="AlphaFoldDB" id="A0A2I1M4V3"/>
<feature type="transmembrane region" description="Helical" evidence="1">
    <location>
        <begin position="153"/>
        <end position="179"/>
    </location>
</feature>
<keyword evidence="1" id="KW-1133">Transmembrane helix</keyword>
<dbReference type="EMBL" id="PKGS01000009">
    <property type="protein sequence ID" value="PKZ15147.1"/>
    <property type="molecule type" value="Genomic_DNA"/>
</dbReference>
<comment type="caution">
    <text evidence="2">The sequence shown here is derived from an EMBL/GenBank/DDBJ whole genome shotgun (WGS) entry which is preliminary data.</text>
</comment>
<keyword evidence="3" id="KW-1185">Reference proteome</keyword>
<organism evidence="2 3">
    <name type="scientific">Anaerococcus octavius</name>
    <dbReference type="NCBI Taxonomy" id="54007"/>
    <lineage>
        <taxon>Bacteria</taxon>
        <taxon>Bacillati</taxon>
        <taxon>Bacillota</taxon>
        <taxon>Tissierellia</taxon>
        <taxon>Tissierellales</taxon>
        <taxon>Peptoniphilaceae</taxon>
        <taxon>Anaerococcus</taxon>
    </lineage>
</organism>
<feature type="transmembrane region" description="Helical" evidence="1">
    <location>
        <begin position="48"/>
        <end position="69"/>
    </location>
</feature>
<dbReference type="RefSeq" id="WP_101540891.1">
    <property type="nucleotide sequence ID" value="NZ_PKGS01000009.1"/>
</dbReference>
<proteinExistence type="predicted"/>
<evidence type="ECO:0000256" key="1">
    <source>
        <dbReference type="SAM" id="Phobius"/>
    </source>
</evidence>
<keyword evidence="1" id="KW-0812">Transmembrane</keyword>
<feature type="transmembrane region" description="Helical" evidence="1">
    <location>
        <begin position="16"/>
        <end position="36"/>
    </location>
</feature>
<feature type="transmembrane region" description="Helical" evidence="1">
    <location>
        <begin position="89"/>
        <end position="112"/>
    </location>
</feature>
<evidence type="ECO:0000313" key="3">
    <source>
        <dbReference type="Proteomes" id="UP000234335"/>
    </source>
</evidence>
<accession>A0A2I1M4V3</accession>
<sequence length="220" mass="24335">MNQIGKFLKINSKNDIKSYLTAILVALLGGFVLALAKRKDLGSFKSGYLFSSVILIMLVTAVFAFVSVLQSLDKTYPIANKLGFTREEISYSLMVKDVIFLIVTSLIIYGLSHIFTGQVDHMPNYGSHILDFFVNGRPSFTAIFTEVLMGINFAIIASTLSFIIGFPPGPAGIILYVIFSSIMRNHISSSNPIYLLIGFIVFILAIVFRHVVIVKVDPKK</sequence>
<evidence type="ECO:0000313" key="2">
    <source>
        <dbReference type="EMBL" id="PKZ15147.1"/>
    </source>
</evidence>
<name>A0A2I1M4V3_9FIRM</name>
<keyword evidence="1" id="KW-0472">Membrane</keyword>